<dbReference type="Gene3D" id="3.40.630.10">
    <property type="entry name" value="Zn peptidases"/>
    <property type="match status" value="1"/>
</dbReference>
<dbReference type="Gene3D" id="3.30.70.360">
    <property type="match status" value="1"/>
</dbReference>
<evidence type="ECO:0000256" key="2">
    <source>
        <dbReference type="ARBA" id="ARBA00022723"/>
    </source>
</evidence>
<proteinExistence type="predicted"/>
<keyword evidence="8" id="KW-1185">Reference proteome</keyword>
<dbReference type="SUPFAM" id="SSF55031">
    <property type="entry name" value="Bacterial exopeptidase dimerisation domain"/>
    <property type="match status" value="1"/>
</dbReference>
<dbReference type="PANTHER" id="PTHR43808">
    <property type="entry name" value="ACETYLORNITHINE DEACETYLASE"/>
    <property type="match status" value="1"/>
</dbReference>
<organism evidence="7 8">
    <name type="scientific">Symmachiella dynata</name>
    <dbReference type="NCBI Taxonomy" id="2527995"/>
    <lineage>
        <taxon>Bacteria</taxon>
        <taxon>Pseudomonadati</taxon>
        <taxon>Planctomycetota</taxon>
        <taxon>Planctomycetia</taxon>
        <taxon>Planctomycetales</taxon>
        <taxon>Planctomycetaceae</taxon>
        <taxon>Symmachiella</taxon>
    </lineage>
</organism>
<feature type="domain" description="Peptidase M20 dimerisation" evidence="6">
    <location>
        <begin position="186"/>
        <end position="292"/>
    </location>
</feature>
<dbReference type="InterPro" id="IPR050072">
    <property type="entry name" value="Peptidase_M20A"/>
</dbReference>
<keyword evidence="5" id="KW-0170">Cobalt</keyword>
<evidence type="ECO:0000256" key="3">
    <source>
        <dbReference type="ARBA" id="ARBA00022801"/>
    </source>
</evidence>
<sequence length="391" mass="41913">MHDPVELLETLIAIPSVNPMGRDVSGPEFGEARMTAFLEDWFATLGVATEKVEVLPGRFNVLARYDAGPDRPTILLDAHQDTVPVDGMTIPPFEPAIQEGKLFGRGACDVKGGMAAMLAAFARLVTQRPAGAANVVMSCSCEEEAEALGVKDLVKLWSEPGRGIASLKIAPDVAVVAEPTDLDVVVAHRGATRWKLRTTGRACHSSRPDDGVNAIYKMSQVLSGLQKFVAHLKETIPAHPLCGPATISVGRIEGGLSVNTVPDRCEIEIDRRVIPGEDGFAVIAETEAFLRKNIDVDFEMLPPWITGISLSDEHNSKLADRMLESVAAVAGPHKKVGVAYGTNASRIAASGVPSIVCGPGSINQAHTESEWIDIEELRQAAEIYYRFCAGE</sequence>
<gene>
    <name evidence="7" type="primary">argE_1</name>
    <name evidence="7" type="ORF">Mal52_08810</name>
</gene>
<dbReference type="Pfam" id="PF07687">
    <property type="entry name" value="M20_dimer"/>
    <property type="match status" value="1"/>
</dbReference>
<keyword evidence="2" id="KW-0479">Metal-binding</keyword>
<evidence type="ECO:0000256" key="1">
    <source>
        <dbReference type="ARBA" id="ARBA00001947"/>
    </source>
</evidence>
<dbReference type="InterPro" id="IPR002933">
    <property type="entry name" value="Peptidase_M20"/>
</dbReference>
<evidence type="ECO:0000256" key="5">
    <source>
        <dbReference type="ARBA" id="ARBA00023285"/>
    </source>
</evidence>
<evidence type="ECO:0000313" key="7">
    <source>
        <dbReference type="EMBL" id="QDU42420.1"/>
    </source>
</evidence>
<keyword evidence="4" id="KW-0862">Zinc</keyword>
<protein>
    <submittedName>
        <fullName evidence="7">Acetylornithine deacetylase</fullName>
        <ecNumber evidence="7">3.5.1.16</ecNumber>
    </submittedName>
</protein>
<evidence type="ECO:0000313" key="8">
    <source>
        <dbReference type="Proteomes" id="UP000319383"/>
    </source>
</evidence>
<dbReference type="RefSeq" id="WP_231962524.1">
    <property type="nucleotide sequence ID" value="NZ_CP036276.1"/>
</dbReference>
<dbReference type="SUPFAM" id="SSF53187">
    <property type="entry name" value="Zn-dependent exopeptidases"/>
    <property type="match status" value="1"/>
</dbReference>
<accession>A0A517ZIV6</accession>
<reference evidence="7 8" key="1">
    <citation type="submission" date="2019-02" db="EMBL/GenBank/DDBJ databases">
        <title>Deep-cultivation of Planctomycetes and their phenomic and genomic characterization uncovers novel biology.</title>
        <authorList>
            <person name="Wiegand S."/>
            <person name="Jogler M."/>
            <person name="Boedeker C."/>
            <person name="Pinto D."/>
            <person name="Vollmers J."/>
            <person name="Rivas-Marin E."/>
            <person name="Kohn T."/>
            <person name="Peeters S.H."/>
            <person name="Heuer A."/>
            <person name="Rast P."/>
            <person name="Oberbeckmann S."/>
            <person name="Bunk B."/>
            <person name="Jeske O."/>
            <person name="Meyerdierks A."/>
            <person name="Storesund J.E."/>
            <person name="Kallscheuer N."/>
            <person name="Luecker S."/>
            <person name="Lage O.M."/>
            <person name="Pohl T."/>
            <person name="Merkel B.J."/>
            <person name="Hornburger P."/>
            <person name="Mueller R.-W."/>
            <person name="Bruemmer F."/>
            <person name="Labrenz M."/>
            <person name="Spormann A.M."/>
            <person name="Op den Camp H."/>
            <person name="Overmann J."/>
            <person name="Amann R."/>
            <person name="Jetten M.S.M."/>
            <person name="Mascher T."/>
            <person name="Medema M.H."/>
            <person name="Devos D.P."/>
            <person name="Kaster A.-K."/>
            <person name="Ovreas L."/>
            <person name="Rohde M."/>
            <person name="Galperin M.Y."/>
            <person name="Jogler C."/>
        </authorList>
    </citation>
    <scope>NUCLEOTIDE SEQUENCE [LARGE SCALE GENOMIC DNA]</scope>
    <source>
        <strain evidence="7 8">Mal52</strain>
    </source>
</reference>
<dbReference type="InterPro" id="IPR001261">
    <property type="entry name" value="ArgE/DapE_CS"/>
</dbReference>
<dbReference type="Proteomes" id="UP000319383">
    <property type="component" value="Chromosome"/>
</dbReference>
<dbReference type="KEGG" id="sdyn:Mal52_08810"/>
<dbReference type="PANTHER" id="PTHR43808:SF31">
    <property type="entry name" value="N-ACETYL-L-CITRULLINE DEACETYLASE"/>
    <property type="match status" value="1"/>
</dbReference>
<evidence type="ECO:0000256" key="4">
    <source>
        <dbReference type="ARBA" id="ARBA00022833"/>
    </source>
</evidence>
<name>A0A517ZIV6_9PLAN</name>
<keyword evidence="3 7" id="KW-0378">Hydrolase</keyword>
<dbReference type="PROSITE" id="PS00758">
    <property type="entry name" value="ARGE_DAPE_CPG2_1"/>
    <property type="match status" value="1"/>
</dbReference>
<comment type="cofactor">
    <cofactor evidence="1">
        <name>Zn(2+)</name>
        <dbReference type="ChEBI" id="CHEBI:29105"/>
    </cofactor>
</comment>
<dbReference type="EC" id="3.5.1.16" evidence="7"/>
<dbReference type="InterPro" id="IPR036264">
    <property type="entry name" value="Bact_exopeptidase_dim_dom"/>
</dbReference>
<dbReference type="CDD" id="cd03894">
    <property type="entry name" value="M20_ArgE"/>
    <property type="match status" value="1"/>
</dbReference>
<evidence type="ECO:0000259" key="6">
    <source>
        <dbReference type="Pfam" id="PF07687"/>
    </source>
</evidence>
<dbReference type="GO" id="GO:0006526">
    <property type="term" value="P:L-arginine biosynthetic process"/>
    <property type="evidence" value="ECO:0007669"/>
    <property type="project" value="TreeGrafter"/>
</dbReference>
<dbReference type="GO" id="GO:0008777">
    <property type="term" value="F:acetylornithine deacetylase activity"/>
    <property type="evidence" value="ECO:0007669"/>
    <property type="project" value="UniProtKB-EC"/>
</dbReference>
<dbReference type="EMBL" id="CP036276">
    <property type="protein sequence ID" value="QDU42420.1"/>
    <property type="molecule type" value="Genomic_DNA"/>
</dbReference>
<dbReference type="AlphaFoldDB" id="A0A517ZIV6"/>
<dbReference type="GO" id="GO:0046872">
    <property type="term" value="F:metal ion binding"/>
    <property type="evidence" value="ECO:0007669"/>
    <property type="project" value="UniProtKB-KW"/>
</dbReference>
<dbReference type="Pfam" id="PF01546">
    <property type="entry name" value="Peptidase_M20"/>
    <property type="match status" value="1"/>
</dbReference>
<dbReference type="InterPro" id="IPR011650">
    <property type="entry name" value="Peptidase_M20_dimer"/>
</dbReference>